<reference evidence="1" key="1">
    <citation type="submission" date="2023-08" db="EMBL/GenBank/DDBJ databases">
        <title>A de novo genome assembly of Solanum verrucosum Schlechtendal, a Mexican diploid species geographically isolated from the other diploid A-genome species in potato relatives.</title>
        <authorList>
            <person name="Hosaka K."/>
        </authorList>
    </citation>
    <scope>NUCLEOTIDE SEQUENCE</scope>
    <source>
        <tissue evidence="1">Young leaves</tissue>
    </source>
</reference>
<accession>A0AAF0V8A0</accession>
<gene>
    <name evidence="1" type="ORF">MTR67_051883</name>
</gene>
<evidence type="ECO:0008006" key="3">
    <source>
        <dbReference type="Google" id="ProtNLM"/>
    </source>
</evidence>
<organism evidence="1 2">
    <name type="scientific">Solanum verrucosum</name>
    <dbReference type="NCBI Taxonomy" id="315347"/>
    <lineage>
        <taxon>Eukaryota</taxon>
        <taxon>Viridiplantae</taxon>
        <taxon>Streptophyta</taxon>
        <taxon>Embryophyta</taxon>
        <taxon>Tracheophyta</taxon>
        <taxon>Spermatophyta</taxon>
        <taxon>Magnoliopsida</taxon>
        <taxon>eudicotyledons</taxon>
        <taxon>Gunneridae</taxon>
        <taxon>Pentapetalae</taxon>
        <taxon>asterids</taxon>
        <taxon>lamiids</taxon>
        <taxon>Solanales</taxon>
        <taxon>Solanaceae</taxon>
        <taxon>Solanoideae</taxon>
        <taxon>Solaneae</taxon>
        <taxon>Solanum</taxon>
    </lineage>
</organism>
<keyword evidence="2" id="KW-1185">Reference proteome</keyword>
<name>A0AAF0V8A0_SOLVR</name>
<evidence type="ECO:0000313" key="1">
    <source>
        <dbReference type="EMBL" id="WMV58498.1"/>
    </source>
</evidence>
<dbReference type="Proteomes" id="UP001234989">
    <property type="component" value="Chromosome 12"/>
</dbReference>
<protein>
    <recommendedName>
        <fullName evidence="3">Gag-pol polyprotein</fullName>
    </recommendedName>
</protein>
<dbReference type="EMBL" id="CP133623">
    <property type="protein sequence ID" value="WMV58498.1"/>
    <property type="molecule type" value="Genomic_DNA"/>
</dbReference>
<proteinExistence type="predicted"/>
<dbReference type="AlphaFoldDB" id="A0AAF0V8A0"/>
<evidence type="ECO:0000313" key="2">
    <source>
        <dbReference type="Proteomes" id="UP001234989"/>
    </source>
</evidence>
<sequence>MNTRRANARRVEEENVNQEVLQGNQATQVNQAPVDHTAMTDVEIRSTFLTLTQAMTVQAQAMTTQDIRDVGPRVNPNVNTVASRLSDFATMNLPEFLGSKVEEDPQRFIDGVCKILDACNTPETSRLN</sequence>